<accession>A0AAN8XG79</accession>
<gene>
    <name evidence="2" type="ORF">SK128_003569</name>
</gene>
<feature type="region of interest" description="Disordered" evidence="1">
    <location>
        <begin position="1"/>
        <end position="20"/>
    </location>
</feature>
<dbReference type="AlphaFoldDB" id="A0AAN8XG79"/>
<comment type="caution">
    <text evidence="2">The sequence shown here is derived from an EMBL/GenBank/DDBJ whole genome shotgun (WGS) entry which is preliminary data.</text>
</comment>
<proteinExistence type="predicted"/>
<name>A0AAN8XG79_HALRR</name>
<evidence type="ECO:0000313" key="2">
    <source>
        <dbReference type="EMBL" id="KAK7078629.1"/>
    </source>
</evidence>
<keyword evidence="3" id="KW-1185">Reference proteome</keyword>
<evidence type="ECO:0000313" key="3">
    <source>
        <dbReference type="Proteomes" id="UP001381693"/>
    </source>
</evidence>
<evidence type="ECO:0000256" key="1">
    <source>
        <dbReference type="SAM" id="MobiDB-lite"/>
    </source>
</evidence>
<protein>
    <submittedName>
        <fullName evidence="2">Uncharacterized protein</fullName>
    </submittedName>
</protein>
<sequence>MFHSIHQTSTYSIQSQHTPKPLSTLSYAFSKSIKAQNCPYLSPRTYHTPYRNGRLYCTS</sequence>
<dbReference type="Proteomes" id="UP001381693">
    <property type="component" value="Unassembled WGS sequence"/>
</dbReference>
<organism evidence="2 3">
    <name type="scientific">Halocaridina rubra</name>
    <name type="common">Hawaiian red shrimp</name>
    <dbReference type="NCBI Taxonomy" id="373956"/>
    <lineage>
        <taxon>Eukaryota</taxon>
        <taxon>Metazoa</taxon>
        <taxon>Ecdysozoa</taxon>
        <taxon>Arthropoda</taxon>
        <taxon>Crustacea</taxon>
        <taxon>Multicrustacea</taxon>
        <taxon>Malacostraca</taxon>
        <taxon>Eumalacostraca</taxon>
        <taxon>Eucarida</taxon>
        <taxon>Decapoda</taxon>
        <taxon>Pleocyemata</taxon>
        <taxon>Caridea</taxon>
        <taxon>Atyoidea</taxon>
        <taxon>Atyidae</taxon>
        <taxon>Halocaridina</taxon>
    </lineage>
</organism>
<reference evidence="2 3" key="1">
    <citation type="submission" date="2023-11" db="EMBL/GenBank/DDBJ databases">
        <title>Halocaridina rubra genome assembly.</title>
        <authorList>
            <person name="Smith C."/>
        </authorList>
    </citation>
    <scope>NUCLEOTIDE SEQUENCE [LARGE SCALE GENOMIC DNA]</scope>
    <source>
        <strain evidence="2">EP-1</strain>
        <tissue evidence="2">Whole</tissue>
    </source>
</reference>
<dbReference type="EMBL" id="JAXCGZ010007733">
    <property type="protein sequence ID" value="KAK7078629.1"/>
    <property type="molecule type" value="Genomic_DNA"/>
</dbReference>